<dbReference type="AlphaFoldDB" id="A0A195C8H3"/>
<dbReference type="EMBL" id="KQ978219">
    <property type="protein sequence ID" value="KYM96423.1"/>
    <property type="molecule type" value="Genomic_DNA"/>
</dbReference>
<gene>
    <name evidence="1" type="ORF">ALC62_12929</name>
</gene>
<evidence type="ECO:0000313" key="1">
    <source>
        <dbReference type="EMBL" id="KYM96423.1"/>
    </source>
</evidence>
<keyword evidence="2" id="KW-1185">Reference proteome</keyword>
<name>A0A195C8H3_9HYME</name>
<protein>
    <submittedName>
        <fullName evidence="1">Uncharacterized protein</fullName>
    </submittedName>
</protein>
<accession>A0A195C8H3</accession>
<dbReference type="Proteomes" id="UP000078542">
    <property type="component" value="Unassembled WGS sequence"/>
</dbReference>
<evidence type="ECO:0000313" key="2">
    <source>
        <dbReference type="Proteomes" id="UP000078542"/>
    </source>
</evidence>
<proteinExistence type="predicted"/>
<organism evidence="1 2">
    <name type="scientific">Cyphomyrmex costatus</name>
    <dbReference type="NCBI Taxonomy" id="456900"/>
    <lineage>
        <taxon>Eukaryota</taxon>
        <taxon>Metazoa</taxon>
        <taxon>Ecdysozoa</taxon>
        <taxon>Arthropoda</taxon>
        <taxon>Hexapoda</taxon>
        <taxon>Insecta</taxon>
        <taxon>Pterygota</taxon>
        <taxon>Neoptera</taxon>
        <taxon>Endopterygota</taxon>
        <taxon>Hymenoptera</taxon>
        <taxon>Apocrita</taxon>
        <taxon>Aculeata</taxon>
        <taxon>Formicoidea</taxon>
        <taxon>Formicidae</taxon>
        <taxon>Myrmicinae</taxon>
        <taxon>Cyphomyrmex</taxon>
    </lineage>
</organism>
<sequence length="180" mass="20233">MDAEGEGKGEERGPMYLPSCPADSERWSASQPSQPAVLAIALMRFTERRKDAVYLSPSFTAFAVTVPCSSRPTIRRVRRQGRGKTAPRNLSIFVSKWRHSRAVGDDNNIGHHTRIVFPLITPIQPYRRRTNDDDLCKLQPVLNTLRSPTLADSSKTFRNNSAPRARSCVPRPGSFLPFLR</sequence>
<reference evidence="1 2" key="1">
    <citation type="submission" date="2016-03" db="EMBL/GenBank/DDBJ databases">
        <title>Cyphomyrmex costatus WGS genome.</title>
        <authorList>
            <person name="Nygaard S."/>
            <person name="Hu H."/>
            <person name="Boomsma J."/>
            <person name="Zhang G."/>
        </authorList>
    </citation>
    <scope>NUCLEOTIDE SEQUENCE [LARGE SCALE GENOMIC DNA]</scope>
    <source>
        <strain evidence="1">MS0001</strain>
        <tissue evidence="1">Whole body</tissue>
    </source>
</reference>